<feature type="region of interest" description="Disordered" evidence="1">
    <location>
        <begin position="136"/>
        <end position="173"/>
    </location>
</feature>
<evidence type="ECO:0000256" key="2">
    <source>
        <dbReference type="SAM" id="Phobius"/>
    </source>
</evidence>
<dbReference type="PANTHER" id="PTHR28187:SF1">
    <property type="entry name" value="PROTEIN RCR1-RELATED"/>
    <property type="match status" value="1"/>
</dbReference>
<gene>
    <name evidence="3" type="ORF">GLAREA_01253</name>
</gene>
<keyword evidence="2" id="KW-1133">Transmembrane helix</keyword>
<dbReference type="GeneID" id="19460311"/>
<dbReference type="OMA" id="YDWGRWV"/>
<reference evidence="3 4" key="1">
    <citation type="journal article" date="2013" name="BMC Genomics">
        <title>Genomics-driven discovery of the pneumocandin biosynthetic gene cluster in the fungus Glarea lozoyensis.</title>
        <authorList>
            <person name="Chen L."/>
            <person name="Yue Q."/>
            <person name="Zhang X."/>
            <person name="Xiang M."/>
            <person name="Wang C."/>
            <person name="Li S."/>
            <person name="Che Y."/>
            <person name="Ortiz-Lopez F.J."/>
            <person name="Bills G.F."/>
            <person name="Liu X."/>
            <person name="An Z."/>
        </authorList>
    </citation>
    <scope>NUCLEOTIDE SEQUENCE [LARGE SCALE GENOMIC DNA]</scope>
    <source>
        <strain evidence="4">ATCC 20868 / MF5171</strain>
    </source>
</reference>
<dbReference type="OrthoDB" id="3556830at2759"/>
<dbReference type="GO" id="GO:0016192">
    <property type="term" value="P:vesicle-mediated transport"/>
    <property type="evidence" value="ECO:0007669"/>
    <property type="project" value="TreeGrafter"/>
</dbReference>
<feature type="transmembrane region" description="Helical" evidence="2">
    <location>
        <begin position="36"/>
        <end position="56"/>
    </location>
</feature>
<proteinExistence type="predicted"/>
<keyword evidence="2" id="KW-0812">Transmembrane</keyword>
<protein>
    <recommendedName>
        <fullName evidence="5">Chitin synthesis regulation, Congo red resistance, RCR protein</fullName>
    </recommendedName>
</protein>
<evidence type="ECO:0008006" key="5">
    <source>
        <dbReference type="Google" id="ProtNLM"/>
    </source>
</evidence>
<dbReference type="Pfam" id="PF12273">
    <property type="entry name" value="RCR"/>
    <property type="match status" value="1"/>
</dbReference>
<keyword evidence="2" id="KW-0472">Membrane</keyword>
<dbReference type="HOGENOM" id="CLU_131051_0_0_1"/>
<dbReference type="eggNOG" id="ENOG502S8F1">
    <property type="taxonomic scope" value="Eukaryota"/>
</dbReference>
<dbReference type="PANTHER" id="PTHR28187">
    <property type="entry name" value="PROTEIN RCR1-RELATED"/>
    <property type="match status" value="1"/>
</dbReference>
<sequence>MAPAVMQMIAKRYYCSSYSYYGDDCTYSAWNDWGRWVALAVIVVAVLVFAFLVSCINTRRRRRRGLAPMYGTGWMPGNKNPPQGNQQYGGYYGAPAPPYTPAPMPNQQTGTTFQSGDGYYGANNNAYGANGNGNGNGFEMQPPQNAYQPQRGGEPVYEAPLGPPPTKGGAIIR</sequence>
<name>S3CZV4_GLAL2</name>
<dbReference type="Proteomes" id="UP000016922">
    <property type="component" value="Unassembled WGS sequence"/>
</dbReference>
<accession>S3CZV4</accession>
<dbReference type="AlphaFoldDB" id="S3CZV4"/>
<evidence type="ECO:0000256" key="1">
    <source>
        <dbReference type="SAM" id="MobiDB-lite"/>
    </source>
</evidence>
<evidence type="ECO:0000313" key="3">
    <source>
        <dbReference type="EMBL" id="EPE25341.1"/>
    </source>
</evidence>
<dbReference type="InterPro" id="IPR020999">
    <property type="entry name" value="Chitin_synth_reg_RCR"/>
</dbReference>
<dbReference type="EMBL" id="KE145371">
    <property type="protein sequence ID" value="EPE25341.1"/>
    <property type="molecule type" value="Genomic_DNA"/>
</dbReference>
<dbReference type="KEGG" id="glz:GLAREA_01253"/>
<keyword evidence="4" id="KW-1185">Reference proteome</keyword>
<organism evidence="3 4">
    <name type="scientific">Glarea lozoyensis (strain ATCC 20868 / MF5171)</name>
    <dbReference type="NCBI Taxonomy" id="1116229"/>
    <lineage>
        <taxon>Eukaryota</taxon>
        <taxon>Fungi</taxon>
        <taxon>Dikarya</taxon>
        <taxon>Ascomycota</taxon>
        <taxon>Pezizomycotina</taxon>
        <taxon>Leotiomycetes</taxon>
        <taxon>Helotiales</taxon>
        <taxon>Helotiaceae</taxon>
        <taxon>Glarea</taxon>
    </lineage>
</organism>
<dbReference type="RefSeq" id="XP_008086660.1">
    <property type="nucleotide sequence ID" value="XM_008088469.1"/>
</dbReference>
<evidence type="ECO:0000313" key="4">
    <source>
        <dbReference type="Proteomes" id="UP000016922"/>
    </source>
</evidence>